<protein>
    <submittedName>
        <fullName evidence="1">Formate dehydrogenase</fullName>
    </submittedName>
</protein>
<accession>A0A410G880</accession>
<organism evidence="1 2">
    <name type="scientific">Pollutimonas thiosulfatoxidans</name>
    <dbReference type="NCBI Taxonomy" id="2028345"/>
    <lineage>
        <taxon>Bacteria</taxon>
        <taxon>Pseudomonadati</taxon>
        <taxon>Pseudomonadota</taxon>
        <taxon>Betaproteobacteria</taxon>
        <taxon>Burkholderiales</taxon>
        <taxon>Alcaligenaceae</taxon>
        <taxon>Pollutimonas</taxon>
    </lineage>
</organism>
<dbReference type="Pfam" id="PF11390">
    <property type="entry name" value="FdsD"/>
    <property type="match status" value="1"/>
</dbReference>
<keyword evidence="2" id="KW-1185">Reference proteome</keyword>
<gene>
    <name evidence="1" type="ORF">CKA81_00665</name>
</gene>
<proteinExistence type="predicted"/>
<dbReference type="AlphaFoldDB" id="A0A410G880"/>
<evidence type="ECO:0000313" key="1">
    <source>
        <dbReference type="EMBL" id="QAA92522.1"/>
    </source>
</evidence>
<dbReference type="KEGG" id="pus:CKA81_00665"/>
<sequence length="88" mass="9939">MKNIDHLIKLANRIGYFFEAMPDRAEGLEGIANHIQKFWEPRMRIAILAFLDQHPDGKSGDVALSEVARIAIMQNKERLTPAPRNAAV</sequence>
<dbReference type="EMBL" id="CP022987">
    <property type="protein sequence ID" value="QAA92522.1"/>
    <property type="molecule type" value="Genomic_DNA"/>
</dbReference>
<dbReference type="OrthoDB" id="8527650at2"/>
<dbReference type="InterPro" id="IPR021074">
    <property type="entry name" value="Formate_DH_dsu"/>
</dbReference>
<dbReference type="Proteomes" id="UP000283474">
    <property type="component" value="Chromosome"/>
</dbReference>
<name>A0A410G880_9BURK</name>
<reference evidence="1 2" key="1">
    <citation type="submission" date="2017-08" db="EMBL/GenBank/DDBJ databases">
        <authorList>
            <person name="Park S.-J."/>
            <person name="Kim H."/>
        </authorList>
    </citation>
    <scope>NUCLEOTIDE SEQUENCE [LARGE SCALE GENOMIC DNA]</scope>
    <source>
        <strain evidence="2">ye3</strain>
    </source>
</reference>
<evidence type="ECO:0000313" key="2">
    <source>
        <dbReference type="Proteomes" id="UP000283474"/>
    </source>
</evidence>